<evidence type="ECO:0000313" key="5">
    <source>
        <dbReference type="Proteomes" id="UP000062160"/>
    </source>
</evidence>
<dbReference type="SUPFAM" id="SSF54980">
    <property type="entry name" value="EF-G C-terminal domain-like"/>
    <property type="match status" value="1"/>
</dbReference>
<feature type="domain" description="Impact N-terminal" evidence="2">
    <location>
        <begin position="20"/>
        <end position="123"/>
    </location>
</feature>
<dbReference type="PROSITE" id="PS00910">
    <property type="entry name" value="UPF0029"/>
    <property type="match status" value="1"/>
</dbReference>
<evidence type="ECO:0000259" key="3">
    <source>
        <dbReference type="Pfam" id="PF09186"/>
    </source>
</evidence>
<dbReference type="SUPFAM" id="SSF54211">
    <property type="entry name" value="Ribosomal protein S5 domain 2-like"/>
    <property type="match status" value="1"/>
</dbReference>
<dbReference type="InterPro" id="IPR036956">
    <property type="entry name" value="Impact_N_sf"/>
</dbReference>
<dbReference type="OrthoDB" id="9813771at2"/>
<proteinExistence type="inferred from homology"/>
<dbReference type="PANTHER" id="PTHR16301">
    <property type="entry name" value="IMPACT-RELATED"/>
    <property type="match status" value="1"/>
</dbReference>
<dbReference type="InterPro" id="IPR001498">
    <property type="entry name" value="Impact_N"/>
</dbReference>
<protein>
    <submittedName>
        <fullName evidence="4">Uncharacterized protein, YigZ family</fullName>
    </submittedName>
</protein>
<dbReference type="InterPro" id="IPR015796">
    <property type="entry name" value="Impact_YigZ-like"/>
</dbReference>
<dbReference type="GO" id="GO:0006446">
    <property type="term" value="P:regulation of translational initiation"/>
    <property type="evidence" value="ECO:0007669"/>
    <property type="project" value="TreeGrafter"/>
</dbReference>
<sequence>MCVDEFFTVARQSESLYECKKSKFISNVFPVENADEAEHLLEMVRKKHWNATHNVYAYTTGLNNEIQRFSDDGEPSGTAGRPVLEVIKANNLRNVLIVVTRYFGGILLGAGGLVRAYSESAARGIKNSGIIRKVNCNIYEIVINYDILGKLQWEFEQRNIKIFDTDYAENVKIKACIPKSSICDLEKLVLNITSGTAQMQLTGSCFIAVDM</sequence>
<reference evidence="4" key="1">
    <citation type="journal article" date="2016" name="Genome Announc.">
        <title>Draft Genome Sequence of the Syntrophic Lactate-Degrading Bacterium Tepidanaerobacter syntrophicus JLT.</title>
        <authorList>
            <person name="Matsuura N."/>
            <person name="Ohashi A."/>
            <person name="Tourlousse D.M."/>
            <person name="Sekiguchi Y."/>
        </authorList>
    </citation>
    <scope>NUCLEOTIDE SEQUENCE [LARGE SCALE GENOMIC DNA]</scope>
    <source>
        <strain evidence="4">JL</strain>
    </source>
</reference>
<dbReference type="InterPro" id="IPR020569">
    <property type="entry name" value="UPF0029_Impact_CS"/>
</dbReference>
<dbReference type="AlphaFoldDB" id="A0A0U9HJH1"/>
<dbReference type="Proteomes" id="UP000062160">
    <property type="component" value="Unassembled WGS sequence"/>
</dbReference>
<dbReference type="PANTHER" id="PTHR16301:SF20">
    <property type="entry name" value="IMPACT FAMILY MEMBER YIGZ"/>
    <property type="match status" value="1"/>
</dbReference>
<dbReference type="Gene3D" id="3.30.230.30">
    <property type="entry name" value="Impact, N-terminal domain"/>
    <property type="match status" value="1"/>
</dbReference>
<name>A0A0U9HJH1_9FIRM</name>
<dbReference type="Gene3D" id="3.30.70.240">
    <property type="match status" value="1"/>
</dbReference>
<feature type="domain" description="UPF0029" evidence="3">
    <location>
        <begin position="141"/>
        <end position="195"/>
    </location>
</feature>
<dbReference type="Pfam" id="PF09186">
    <property type="entry name" value="DUF1949"/>
    <property type="match status" value="1"/>
</dbReference>
<dbReference type="NCBIfam" id="TIGR00257">
    <property type="entry name" value="IMPACT_YIGZ"/>
    <property type="match status" value="1"/>
</dbReference>
<dbReference type="STRING" id="224999.GCA_001485475_02359"/>
<accession>A0A0U9HJH1</accession>
<evidence type="ECO:0000259" key="2">
    <source>
        <dbReference type="Pfam" id="PF01205"/>
    </source>
</evidence>
<dbReference type="Pfam" id="PF01205">
    <property type="entry name" value="Impact_N"/>
    <property type="match status" value="1"/>
</dbReference>
<dbReference type="GO" id="GO:0005737">
    <property type="term" value="C:cytoplasm"/>
    <property type="evidence" value="ECO:0007669"/>
    <property type="project" value="TreeGrafter"/>
</dbReference>
<dbReference type="InterPro" id="IPR035647">
    <property type="entry name" value="EFG_III/V"/>
</dbReference>
<evidence type="ECO:0000313" key="4">
    <source>
        <dbReference type="EMBL" id="GAQ26315.1"/>
    </source>
</evidence>
<dbReference type="EMBL" id="DF977003">
    <property type="protein sequence ID" value="GAQ26315.1"/>
    <property type="molecule type" value="Genomic_DNA"/>
</dbReference>
<comment type="similarity">
    <text evidence="1">Belongs to the IMPACT family.</text>
</comment>
<evidence type="ECO:0000256" key="1">
    <source>
        <dbReference type="ARBA" id="ARBA00007665"/>
    </source>
</evidence>
<dbReference type="InterPro" id="IPR015269">
    <property type="entry name" value="UPF0029_Impact_C"/>
</dbReference>
<dbReference type="InterPro" id="IPR023582">
    <property type="entry name" value="Impact"/>
</dbReference>
<dbReference type="InterPro" id="IPR020568">
    <property type="entry name" value="Ribosomal_Su5_D2-typ_SF"/>
</dbReference>
<gene>
    <name evidence="4" type="ORF">TSYNT_9579</name>
</gene>
<dbReference type="RefSeq" id="WP_059034278.1">
    <property type="nucleotide sequence ID" value="NZ_BSDN01000004.1"/>
</dbReference>
<organism evidence="4">
    <name type="scientific">Tepidanaerobacter syntrophicus</name>
    <dbReference type="NCBI Taxonomy" id="224999"/>
    <lineage>
        <taxon>Bacteria</taxon>
        <taxon>Bacillati</taxon>
        <taxon>Bacillota</taxon>
        <taxon>Clostridia</taxon>
        <taxon>Thermosediminibacterales</taxon>
        <taxon>Tepidanaerobacteraceae</taxon>
        <taxon>Tepidanaerobacter</taxon>
    </lineage>
</organism>
<keyword evidence="5" id="KW-1185">Reference proteome</keyword>